<organism evidence="15 16">
    <name type="scientific">Triparma laevis f. longispina</name>
    <dbReference type="NCBI Taxonomy" id="1714387"/>
    <lineage>
        <taxon>Eukaryota</taxon>
        <taxon>Sar</taxon>
        <taxon>Stramenopiles</taxon>
        <taxon>Ochrophyta</taxon>
        <taxon>Bolidophyceae</taxon>
        <taxon>Parmales</taxon>
        <taxon>Triparmaceae</taxon>
        <taxon>Triparma</taxon>
    </lineage>
</organism>
<evidence type="ECO:0000259" key="14">
    <source>
        <dbReference type="PROSITE" id="PS50042"/>
    </source>
</evidence>
<reference evidence="16" key="1">
    <citation type="journal article" date="2023" name="Commun. Biol.">
        <title>Genome analysis of Parmales, the sister group of diatoms, reveals the evolutionary specialization of diatoms from phago-mixotrophs to photoautotrophs.</title>
        <authorList>
            <person name="Ban H."/>
            <person name="Sato S."/>
            <person name="Yoshikawa S."/>
            <person name="Yamada K."/>
            <person name="Nakamura Y."/>
            <person name="Ichinomiya M."/>
            <person name="Sato N."/>
            <person name="Blanc-Mathieu R."/>
            <person name="Endo H."/>
            <person name="Kuwata A."/>
            <person name="Ogata H."/>
        </authorList>
    </citation>
    <scope>NUCLEOTIDE SEQUENCE [LARGE SCALE GENOMIC DNA]</scope>
    <source>
        <strain evidence="16">NIES 3700</strain>
    </source>
</reference>
<evidence type="ECO:0000256" key="5">
    <source>
        <dbReference type="ARBA" id="ARBA00022427"/>
    </source>
</evidence>
<dbReference type="CDD" id="cd00038">
    <property type="entry name" value="CAP_ED"/>
    <property type="match status" value="1"/>
</dbReference>
<dbReference type="InterPro" id="IPR014710">
    <property type="entry name" value="RmlC-like_jellyroll"/>
</dbReference>
<dbReference type="InterPro" id="IPR000595">
    <property type="entry name" value="cNMP-bd_dom"/>
</dbReference>
<keyword evidence="7" id="KW-1003">Cell membrane</keyword>
<dbReference type="Pfam" id="PF00027">
    <property type="entry name" value="cNMP_binding"/>
    <property type="match status" value="1"/>
</dbReference>
<name>A0A9W7FT68_9STRA</name>
<comment type="caution">
    <text evidence="15">The sequence shown here is derived from an EMBL/GenBank/DDBJ whole genome shotgun (WGS) entry which is preliminary data.</text>
</comment>
<dbReference type="GO" id="GO:0005923">
    <property type="term" value="C:bicellular tight junction"/>
    <property type="evidence" value="ECO:0007669"/>
    <property type="project" value="UniProtKB-SubCell"/>
</dbReference>
<dbReference type="GO" id="GO:0007155">
    <property type="term" value="P:cell adhesion"/>
    <property type="evidence" value="ECO:0007669"/>
    <property type="project" value="UniProtKB-KW"/>
</dbReference>
<evidence type="ECO:0000256" key="7">
    <source>
        <dbReference type="ARBA" id="ARBA00022475"/>
    </source>
</evidence>
<evidence type="ECO:0000256" key="10">
    <source>
        <dbReference type="ARBA" id="ARBA00022949"/>
    </source>
</evidence>
<comment type="subcellular location">
    <subcellularLocation>
        <location evidence="3">Cell junction</location>
        <location evidence="3">Tight junction</location>
    </subcellularLocation>
    <subcellularLocation>
        <location evidence="1">Lateral cell membrane</location>
    </subcellularLocation>
    <subcellularLocation>
        <location evidence="2">Membrane</location>
        <topology evidence="2">Multi-pass membrane protein</topology>
    </subcellularLocation>
</comment>
<dbReference type="GO" id="GO:0030552">
    <property type="term" value="F:cAMP binding"/>
    <property type="evidence" value="ECO:0007669"/>
    <property type="project" value="TreeGrafter"/>
</dbReference>
<dbReference type="GO" id="GO:0016328">
    <property type="term" value="C:lateral plasma membrane"/>
    <property type="evidence" value="ECO:0007669"/>
    <property type="project" value="UniProtKB-SubCell"/>
</dbReference>
<keyword evidence="5" id="KW-0796">Tight junction</keyword>
<evidence type="ECO:0000256" key="4">
    <source>
        <dbReference type="ARBA" id="ARBA00007146"/>
    </source>
</evidence>
<evidence type="ECO:0000256" key="12">
    <source>
        <dbReference type="ARBA" id="ARBA00023136"/>
    </source>
</evidence>
<keyword evidence="16" id="KW-1185">Reference proteome</keyword>
<protein>
    <recommendedName>
        <fullName evidence="14">Cyclic nucleotide-binding domain-containing protein</fullName>
    </recommendedName>
</protein>
<keyword evidence="10" id="KW-0965">Cell junction</keyword>
<evidence type="ECO:0000256" key="6">
    <source>
        <dbReference type="ARBA" id="ARBA00022473"/>
    </source>
</evidence>
<gene>
    <name evidence="15" type="ORF">TrLO_g14795</name>
</gene>
<dbReference type="InterPro" id="IPR006916">
    <property type="entry name" value="POPDC1-3"/>
</dbReference>
<evidence type="ECO:0000256" key="2">
    <source>
        <dbReference type="ARBA" id="ARBA00004141"/>
    </source>
</evidence>
<dbReference type="EMBL" id="BRXW01000295">
    <property type="protein sequence ID" value="GMI17531.1"/>
    <property type="molecule type" value="Genomic_DNA"/>
</dbReference>
<accession>A0A9W7FT68</accession>
<evidence type="ECO:0000256" key="3">
    <source>
        <dbReference type="ARBA" id="ARBA00004435"/>
    </source>
</evidence>
<dbReference type="InterPro" id="IPR055272">
    <property type="entry name" value="POPDC1-3_dom"/>
</dbReference>
<proteinExistence type="inferred from homology"/>
<dbReference type="Pfam" id="PF04831">
    <property type="entry name" value="POPDC1-3"/>
    <property type="match status" value="1"/>
</dbReference>
<feature type="domain" description="Cyclic nucleotide-binding" evidence="14">
    <location>
        <begin position="172"/>
        <end position="241"/>
    </location>
</feature>
<keyword evidence="8" id="KW-0812">Transmembrane</keyword>
<dbReference type="PANTHER" id="PTHR12101">
    <property type="entry name" value="POPEYE DOMAIN CONTAINING PROTEIN"/>
    <property type="match status" value="1"/>
</dbReference>
<keyword evidence="11" id="KW-1133">Transmembrane helix</keyword>
<comment type="similarity">
    <text evidence="4">Belongs to the popeye family.</text>
</comment>
<evidence type="ECO:0000256" key="13">
    <source>
        <dbReference type="ARBA" id="ARBA00023180"/>
    </source>
</evidence>
<keyword evidence="12" id="KW-0472">Membrane</keyword>
<evidence type="ECO:0000256" key="8">
    <source>
        <dbReference type="ARBA" id="ARBA00022692"/>
    </source>
</evidence>
<keyword evidence="9" id="KW-0130">Cell adhesion</keyword>
<keyword evidence="6" id="KW-0217">Developmental protein</keyword>
<dbReference type="AlphaFoldDB" id="A0A9W7FT68"/>
<evidence type="ECO:0000256" key="9">
    <source>
        <dbReference type="ARBA" id="ARBA00022889"/>
    </source>
</evidence>
<sequence>MLLCFARSVRQSRRFKGTFSRIPCDPIVLSQRRTFVDHNSRFWNAPRRLFREESLSNVCGHLSFCLLGASYVTQDILSLRSLAMGGISLSILFQYFRAIPLWIPIRWNGLFLAINGVMVAVLVKERDEANRMAPWQRNLFETDFKSMGFTEVEFCRLLETSKRLKKAKNAMICIEGVPQDKMYFVLSGEIEVQSKVPNETSSRTIAMIESNSFIGEMTYLTHLQESSERPSAEVATASCVCSKDTEVLEWNFSDLTTYLQQPANRGVANALQAKLSNDLRLKLKKLNRRQSTNNSE</sequence>
<dbReference type="PROSITE" id="PS50042">
    <property type="entry name" value="CNMP_BINDING_3"/>
    <property type="match status" value="1"/>
</dbReference>
<evidence type="ECO:0000313" key="15">
    <source>
        <dbReference type="EMBL" id="GMI17531.1"/>
    </source>
</evidence>
<dbReference type="OrthoDB" id="425611at2759"/>
<evidence type="ECO:0000313" key="16">
    <source>
        <dbReference type="Proteomes" id="UP001165122"/>
    </source>
</evidence>
<dbReference type="PANTHER" id="PTHR12101:SF17">
    <property type="entry name" value="BLOOD VESSEL EPICARDIAL SUBSTANCE"/>
    <property type="match status" value="1"/>
</dbReference>
<dbReference type="Gene3D" id="2.60.120.10">
    <property type="entry name" value="Jelly Rolls"/>
    <property type="match status" value="1"/>
</dbReference>
<evidence type="ECO:0000256" key="1">
    <source>
        <dbReference type="ARBA" id="ARBA00004124"/>
    </source>
</evidence>
<dbReference type="InterPro" id="IPR018490">
    <property type="entry name" value="cNMP-bd_dom_sf"/>
</dbReference>
<keyword evidence="13" id="KW-0325">Glycoprotein</keyword>
<evidence type="ECO:0000256" key="11">
    <source>
        <dbReference type="ARBA" id="ARBA00022989"/>
    </source>
</evidence>
<dbReference type="Proteomes" id="UP001165122">
    <property type="component" value="Unassembled WGS sequence"/>
</dbReference>
<dbReference type="SUPFAM" id="SSF51206">
    <property type="entry name" value="cAMP-binding domain-like"/>
    <property type="match status" value="1"/>
</dbReference>